<organism evidence="2 3">
    <name type="scientific">Mycolicibacterium frederiksbergense</name>
    <dbReference type="NCBI Taxonomy" id="117567"/>
    <lineage>
        <taxon>Bacteria</taxon>
        <taxon>Bacillati</taxon>
        <taxon>Actinomycetota</taxon>
        <taxon>Actinomycetes</taxon>
        <taxon>Mycobacteriales</taxon>
        <taxon>Mycobacteriaceae</taxon>
        <taxon>Mycolicibacterium</taxon>
    </lineage>
</organism>
<dbReference type="GO" id="GO:0016209">
    <property type="term" value="F:antioxidant activity"/>
    <property type="evidence" value="ECO:0007669"/>
    <property type="project" value="InterPro"/>
</dbReference>
<dbReference type="SUPFAM" id="SSF52833">
    <property type="entry name" value="Thioredoxin-like"/>
    <property type="match status" value="1"/>
</dbReference>
<dbReference type="PROSITE" id="PS51352">
    <property type="entry name" value="THIOREDOXIN_2"/>
    <property type="match status" value="1"/>
</dbReference>
<dbReference type="CDD" id="cd02970">
    <property type="entry name" value="PRX_like2"/>
    <property type="match status" value="1"/>
</dbReference>
<dbReference type="KEGG" id="mfre:EXE63_25815"/>
<dbReference type="InterPro" id="IPR000866">
    <property type="entry name" value="AhpC/TSA"/>
</dbReference>
<dbReference type="InterPro" id="IPR013766">
    <property type="entry name" value="Thioredoxin_domain"/>
</dbReference>
<dbReference type="RefSeq" id="WP_168144277.1">
    <property type="nucleotide sequence ID" value="NZ_CAXUTK020000001.1"/>
</dbReference>
<gene>
    <name evidence="2" type="ORF">EXE63_25815</name>
</gene>
<dbReference type="GO" id="GO:0016491">
    <property type="term" value="F:oxidoreductase activity"/>
    <property type="evidence" value="ECO:0007669"/>
    <property type="project" value="InterPro"/>
</dbReference>
<dbReference type="EMBL" id="CP038799">
    <property type="protein sequence ID" value="QIV83915.1"/>
    <property type="molecule type" value="Genomic_DNA"/>
</dbReference>
<dbReference type="Pfam" id="PF00578">
    <property type="entry name" value="AhpC-TSA"/>
    <property type="match status" value="1"/>
</dbReference>
<dbReference type="Gene3D" id="3.40.30.10">
    <property type="entry name" value="Glutaredoxin"/>
    <property type="match status" value="1"/>
</dbReference>
<reference evidence="2 3" key="1">
    <citation type="submission" date="2019-04" db="EMBL/GenBank/DDBJ databases">
        <title>Draft, Whole-Genome Sequence of the Anthracene-degrading Mycobacterium frederiksbergense LB501T, Isolated from a Polycyclic Aromatic Hydrocarbon (PAH)-Contaminated Soil.</title>
        <authorList>
            <person name="Augelletti F."/>
        </authorList>
    </citation>
    <scope>NUCLEOTIDE SEQUENCE [LARGE SCALE GENOMIC DNA]</scope>
    <source>
        <strain evidence="2 3">LB 501T</strain>
    </source>
</reference>
<sequence>MLDIGDTIATRTLTTIDGTDVAVPAADSVVHLQFRRFAGCPICSLHLREVARRHQEIADAGVREVVLFHSSADQLREYQADLPFAVVADPDRLVYTEFGVGSSLAAVLHPGAFAAAVRGLRHTGFKGALSPGEDHAGKPADFLIDPDGTVRARKYGAHADDQWSVDDLLALAAR</sequence>
<feature type="domain" description="Thioredoxin" evidence="1">
    <location>
        <begin position="2"/>
        <end position="174"/>
    </location>
</feature>
<evidence type="ECO:0000313" key="3">
    <source>
        <dbReference type="Proteomes" id="UP000501849"/>
    </source>
</evidence>
<evidence type="ECO:0000313" key="2">
    <source>
        <dbReference type="EMBL" id="QIV83915.1"/>
    </source>
</evidence>
<protein>
    <submittedName>
        <fullName evidence="2">AhpC/TSA family protein</fullName>
    </submittedName>
</protein>
<dbReference type="AlphaFoldDB" id="A0A6H0SC81"/>
<dbReference type="InterPro" id="IPR036249">
    <property type="entry name" value="Thioredoxin-like_sf"/>
</dbReference>
<evidence type="ECO:0000259" key="1">
    <source>
        <dbReference type="PROSITE" id="PS51352"/>
    </source>
</evidence>
<name>A0A6H0SC81_9MYCO</name>
<dbReference type="Proteomes" id="UP000501849">
    <property type="component" value="Chromosome"/>
</dbReference>
<accession>A0A6H0SC81</accession>
<keyword evidence="3" id="KW-1185">Reference proteome</keyword>
<proteinExistence type="predicted"/>